<dbReference type="InterPro" id="IPR039309">
    <property type="entry name" value="BT1"/>
</dbReference>
<dbReference type="InterPro" id="IPR036259">
    <property type="entry name" value="MFS_trans_sf"/>
</dbReference>
<dbReference type="CDD" id="cd17484">
    <property type="entry name" value="MFS_FBT"/>
    <property type="match status" value="1"/>
</dbReference>
<evidence type="ECO:0000256" key="1">
    <source>
        <dbReference type="ARBA" id="ARBA00004141"/>
    </source>
</evidence>
<keyword evidence="4 7" id="KW-0812">Transmembrane</keyword>
<evidence type="ECO:0000256" key="3">
    <source>
        <dbReference type="ARBA" id="ARBA00022448"/>
    </source>
</evidence>
<dbReference type="Gene3D" id="1.20.1250.20">
    <property type="entry name" value="MFS general substrate transporter like domains"/>
    <property type="match status" value="1"/>
</dbReference>
<name>A0A9Q0GVX1_9MAGN</name>
<dbReference type="Pfam" id="PF03092">
    <property type="entry name" value="BT1"/>
    <property type="match status" value="1"/>
</dbReference>
<comment type="similarity">
    <text evidence="2">Belongs to the major facilitator superfamily. Folate-biopterin transporter (TC 2.A.71) family.</text>
</comment>
<sequence length="494" mass="54964">MSIEEERLTLGDGSVEQSKPRHGFWDFIWAPLYWFRMLAEEMHWSFVFGVVVIYGISQGLGRGLNRVAVEYYWKDVQKVQPSEAQVYSGIIYLPWTVKPVYGLLTDVVPFAGYRRRPYFMFAGVLGIISMLLLALRKNLHVVLALLSLTAGSASVAIADVTIDACVAENSITHHSLAPDMQSLCGLSSSIGALIGFSVSGFLVHLIGPKGVIGLLSIPSALVFLVGMVLSEPHIPNFDYKQVFQKLLDATKAMWDTLKCPEVWRPCTYMFLTGALSLSIQDGMFYWYTDEKAGPSFSKENVGFIFSVGSVGSLLGVLLYQNFLKDYSFHSTLFWTQLIFGASGMLDLMLVLRLNLKLGLPDYFFVVIDEGVSQMTLRLKWMPLLVLSSKLCPSGIEGTFFALLMSIDNIGELISMWGGGFLLHILNVTRLQFDNLWLAILIRNIMRIVPLSLLFLISGSDPSSSILLNEMPDTKEGAETLKVEDLELVSLVNNT</sequence>
<evidence type="ECO:0000256" key="4">
    <source>
        <dbReference type="ARBA" id="ARBA00022692"/>
    </source>
</evidence>
<protein>
    <recommendedName>
        <fullName evidence="10">Folate-biopterin transporter 2</fullName>
    </recommendedName>
</protein>
<keyword evidence="5 7" id="KW-1133">Transmembrane helix</keyword>
<comment type="caution">
    <text evidence="8">The sequence shown here is derived from an EMBL/GenBank/DDBJ whole genome shotgun (WGS) entry which is preliminary data.</text>
</comment>
<keyword evidence="3" id="KW-0813">Transport</keyword>
<keyword evidence="6 7" id="KW-0472">Membrane</keyword>
<feature type="transmembrane region" description="Helical" evidence="7">
    <location>
        <begin position="331"/>
        <end position="351"/>
    </location>
</feature>
<evidence type="ECO:0000256" key="2">
    <source>
        <dbReference type="ARBA" id="ARBA00007015"/>
    </source>
</evidence>
<organism evidence="8 9">
    <name type="scientific">Protea cynaroides</name>
    <dbReference type="NCBI Taxonomy" id="273540"/>
    <lineage>
        <taxon>Eukaryota</taxon>
        <taxon>Viridiplantae</taxon>
        <taxon>Streptophyta</taxon>
        <taxon>Embryophyta</taxon>
        <taxon>Tracheophyta</taxon>
        <taxon>Spermatophyta</taxon>
        <taxon>Magnoliopsida</taxon>
        <taxon>Proteales</taxon>
        <taxon>Proteaceae</taxon>
        <taxon>Protea</taxon>
    </lineage>
</organism>
<evidence type="ECO:0000256" key="7">
    <source>
        <dbReference type="SAM" id="Phobius"/>
    </source>
</evidence>
<feature type="transmembrane region" description="Helical" evidence="7">
    <location>
        <begin position="118"/>
        <end position="135"/>
    </location>
</feature>
<feature type="transmembrane region" description="Helical" evidence="7">
    <location>
        <begin position="300"/>
        <end position="319"/>
    </location>
</feature>
<feature type="transmembrane region" description="Helical" evidence="7">
    <location>
        <begin position="183"/>
        <end position="206"/>
    </location>
</feature>
<dbReference type="PANTHER" id="PTHR31585:SF6">
    <property type="entry name" value="FOLATE-BIOPTERIN TRANSPORTER 2-RELATED"/>
    <property type="match status" value="1"/>
</dbReference>
<evidence type="ECO:0008006" key="10">
    <source>
        <dbReference type="Google" id="ProtNLM"/>
    </source>
</evidence>
<dbReference type="NCBIfam" id="TIGR00788">
    <property type="entry name" value="fbt"/>
    <property type="match status" value="1"/>
</dbReference>
<dbReference type="SUPFAM" id="SSF103473">
    <property type="entry name" value="MFS general substrate transporter"/>
    <property type="match status" value="1"/>
</dbReference>
<dbReference type="EMBL" id="JAMYWD010000012">
    <property type="protein sequence ID" value="KAJ4952659.1"/>
    <property type="molecule type" value="Genomic_DNA"/>
</dbReference>
<comment type="subcellular location">
    <subcellularLocation>
        <location evidence="1">Membrane</location>
        <topology evidence="1">Multi-pass membrane protein</topology>
    </subcellularLocation>
</comment>
<feature type="transmembrane region" description="Helical" evidence="7">
    <location>
        <begin position="212"/>
        <end position="230"/>
    </location>
</feature>
<dbReference type="Proteomes" id="UP001141806">
    <property type="component" value="Unassembled WGS sequence"/>
</dbReference>
<dbReference type="OrthoDB" id="754047at2759"/>
<dbReference type="PANTHER" id="PTHR31585">
    <property type="entry name" value="FOLATE-BIOPTERIN TRANSPORTER 1, CHLOROPLASTIC"/>
    <property type="match status" value="1"/>
</dbReference>
<dbReference type="GO" id="GO:0016020">
    <property type="term" value="C:membrane"/>
    <property type="evidence" value="ECO:0007669"/>
    <property type="project" value="UniProtKB-SubCell"/>
</dbReference>
<gene>
    <name evidence="8" type="ORF">NE237_029491</name>
</gene>
<evidence type="ECO:0000313" key="9">
    <source>
        <dbReference type="Proteomes" id="UP001141806"/>
    </source>
</evidence>
<evidence type="ECO:0000256" key="5">
    <source>
        <dbReference type="ARBA" id="ARBA00022989"/>
    </source>
</evidence>
<proteinExistence type="inferred from homology"/>
<dbReference type="AlphaFoldDB" id="A0A9Q0GVX1"/>
<accession>A0A9Q0GVX1</accession>
<keyword evidence="9" id="KW-1185">Reference proteome</keyword>
<evidence type="ECO:0000256" key="6">
    <source>
        <dbReference type="ARBA" id="ARBA00023136"/>
    </source>
</evidence>
<reference evidence="8" key="1">
    <citation type="journal article" date="2023" name="Plant J.">
        <title>The genome of the king protea, Protea cynaroides.</title>
        <authorList>
            <person name="Chang J."/>
            <person name="Duong T.A."/>
            <person name="Schoeman C."/>
            <person name="Ma X."/>
            <person name="Roodt D."/>
            <person name="Barker N."/>
            <person name="Li Z."/>
            <person name="Van de Peer Y."/>
            <person name="Mizrachi E."/>
        </authorList>
    </citation>
    <scope>NUCLEOTIDE SEQUENCE</scope>
    <source>
        <tissue evidence="8">Young leaves</tissue>
    </source>
</reference>
<feature type="transmembrane region" description="Helical" evidence="7">
    <location>
        <begin position="268"/>
        <end position="288"/>
    </location>
</feature>
<dbReference type="InterPro" id="IPR004324">
    <property type="entry name" value="FBT"/>
</dbReference>
<feature type="transmembrane region" description="Helical" evidence="7">
    <location>
        <begin position="141"/>
        <end position="162"/>
    </location>
</feature>
<evidence type="ECO:0000313" key="8">
    <source>
        <dbReference type="EMBL" id="KAJ4952659.1"/>
    </source>
</evidence>
<feature type="transmembrane region" description="Helical" evidence="7">
    <location>
        <begin position="42"/>
        <end position="61"/>
    </location>
</feature>